<dbReference type="SUPFAM" id="SSF69572">
    <property type="entry name" value="Activating enzymes of the ubiquitin-like proteins"/>
    <property type="match status" value="1"/>
</dbReference>
<evidence type="ECO:0000256" key="1">
    <source>
        <dbReference type="ARBA" id="ARBA00004123"/>
    </source>
</evidence>
<protein>
    <recommendedName>
        <fullName evidence="7">SUMO-activating enzyme subunit 1</fullName>
    </recommendedName>
    <alternativeName>
        <fullName evidence="8">Ubiquitin-like 1-activating enzyme E1A</fullName>
    </alternativeName>
</protein>
<comment type="subunit">
    <text evidence="6">Heterodimer of SAE1 and UBA2/SAE2. The heterodimer corresponds to the two domains that are encoded on a single polypeptide chain in ubiquitin-activating enzyme E1. Interacts with UBE2I.</text>
</comment>
<dbReference type="InterPro" id="IPR035985">
    <property type="entry name" value="Ubiquitin-activating_enz"/>
</dbReference>
<evidence type="ECO:0000256" key="2">
    <source>
        <dbReference type="ARBA" id="ARBA00004718"/>
    </source>
</evidence>
<dbReference type="EMBL" id="WJQU01002440">
    <property type="protein sequence ID" value="KAJ6632848.1"/>
    <property type="molecule type" value="Genomic_DNA"/>
</dbReference>
<dbReference type="AlphaFoldDB" id="A0A9Q0MK11"/>
<dbReference type="PANTHER" id="PTHR10953">
    <property type="entry name" value="UBIQUITIN-ACTIVATING ENZYME E1"/>
    <property type="match status" value="1"/>
</dbReference>
<evidence type="ECO:0000259" key="9">
    <source>
        <dbReference type="Pfam" id="PF00899"/>
    </source>
</evidence>
<dbReference type="GO" id="GO:0019948">
    <property type="term" value="F:SUMO activating enzyme activity"/>
    <property type="evidence" value="ECO:0007669"/>
    <property type="project" value="TreeGrafter"/>
</dbReference>
<comment type="caution">
    <text evidence="10">The sequence shown here is derived from an EMBL/GenBank/DDBJ whole genome shotgun (WGS) entry which is preliminary data.</text>
</comment>
<evidence type="ECO:0000313" key="11">
    <source>
        <dbReference type="Proteomes" id="UP001151699"/>
    </source>
</evidence>
<keyword evidence="4" id="KW-0833">Ubl conjugation pathway</keyword>
<gene>
    <name evidence="10" type="primary">Sae1</name>
    <name evidence="10" type="ORF">Bhyg_15726</name>
</gene>
<name>A0A9Q0MK11_9DIPT</name>
<evidence type="ECO:0000256" key="8">
    <source>
        <dbReference type="ARBA" id="ARBA00044354"/>
    </source>
</evidence>
<keyword evidence="11" id="KW-1185">Reference proteome</keyword>
<evidence type="ECO:0000256" key="7">
    <source>
        <dbReference type="ARBA" id="ARBA00044187"/>
    </source>
</evidence>
<dbReference type="GO" id="GO:0031510">
    <property type="term" value="C:SUMO activating enzyme complex"/>
    <property type="evidence" value="ECO:0007669"/>
    <property type="project" value="TreeGrafter"/>
</dbReference>
<comment type="similarity">
    <text evidence="3">Belongs to the ubiquitin-activating E1 family.</text>
</comment>
<proteinExistence type="inferred from homology"/>
<dbReference type="PRINTS" id="PR01849">
    <property type="entry name" value="UBIQUITINACT"/>
</dbReference>
<dbReference type="CDD" id="cd01492">
    <property type="entry name" value="Aos1_SUMO"/>
    <property type="match status" value="1"/>
</dbReference>
<evidence type="ECO:0000256" key="3">
    <source>
        <dbReference type="ARBA" id="ARBA00005673"/>
    </source>
</evidence>
<dbReference type="OrthoDB" id="412647at2759"/>
<organism evidence="10 11">
    <name type="scientific">Pseudolycoriella hygida</name>
    <dbReference type="NCBI Taxonomy" id="35572"/>
    <lineage>
        <taxon>Eukaryota</taxon>
        <taxon>Metazoa</taxon>
        <taxon>Ecdysozoa</taxon>
        <taxon>Arthropoda</taxon>
        <taxon>Hexapoda</taxon>
        <taxon>Insecta</taxon>
        <taxon>Pterygota</taxon>
        <taxon>Neoptera</taxon>
        <taxon>Endopterygota</taxon>
        <taxon>Diptera</taxon>
        <taxon>Nematocera</taxon>
        <taxon>Sciaroidea</taxon>
        <taxon>Sciaridae</taxon>
        <taxon>Pseudolycoriella</taxon>
    </lineage>
</organism>
<dbReference type="GO" id="GO:0016925">
    <property type="term" value="P:protein sumoylation"/>
    <property type="evidence" value="ECO:0007669"/>
    <property type="project" value="TreeGrafter"/>
</dbReference>
<dbReference type="GO" id="GO:0005737">
    <property type="term" value="C:cytoplasm"/>
    <property type="evidence" value="ECO:0007669"/>
    <property type="project" value="TreeGrafter"/>
</dbReference>
<keyword evidence="5" id="KW-0539">Nucleus</keyword>
<dbReference type="Proteomes" id="UP001151699">
    <property type="component" value="Unassembled WGS sequence"/>
</dbReference>
<comment type="subcellular location">
    <subcellularLocation>
        <location evidence="1">Nucleus</location>
    </subcellularLocation>
</comment>
<evidence type="ECO:0000256" key="5">
    <source>
        <dbReference type="ARBA" id="ARBA00023242"/>
    </source>
</evidence>
<dbReference type="InterPro" id="IPR045886">
    <property type="entry name" value="ThiF/MoeB/HesA"/>
</dbReference>
<dbReference type="PANTHER" id="PTHR10953:SF162">
    <property type="entry name" value="SUMO-ACTIVATING ENZYME SUBUNIT 1"/>
    <property type="match status" value="1"/>
</dbReference>
<dbReference type="InterPro" id="IPR000594">
    <property type="entry name" value="ThiF_NAD_FAD-bd"/>
</dbReference>
<reference evidence="10" key="1">
    <citation type="submission" date="2022-07" db="EMBL/GenBank/DDBJ databases">
        <authorList>
            <person name="Trinca V."/>
            <person name="Uliana J.V.C."/>
            <person name="Torres T.T."/>
            <person name="Ward R.J."/>
            <person name="Monesi N."/>
        </authorList>
    </citation>
    <scope>NUCLEOTIDE SEQUENCE</scope>
    <source>
        <strain evidence="10">HSMRA1968</strain>
        <tissue evidence="10">Whole embryos</tissue>
    </source>
</reference>
<dbReference type="Gene3D" id="3.40.50.720">
    <property type="entry name" value="NAD(P)-binding Rossmann-like Domain"/>
    <property type="match status" value="1"/>
</dbReference>
<evidence type="ECO:0000313" key="10">
    <source>
        <dbReference type="EMBL" id="KAJ6632848.1"/>
    </source>
</evidence>
<dbReference type="FunFam" id="3.40.50.720:FF:000744">
    <property type="entry name" value="Smt3 activating enzyme 1"/>
    <property type="match status" value="1"/>
</dbReference>
<dbReference type="InterPro" id="IPR000011">
    <property type="entry name" value="UBQ/SUMO-activ_enz_E1-like"/>
</dbReference>
<accession>A0A9Q0MK11</accession>
<evidence type="ECO:0000256" key="4">
    <source>
        <dbReference type="ARBA" id="ARBA00022786"/>
    </source>
</evidence>
<dbReference type="Pfam" id="PF00899">
    <property type="entry name" value="ThiF"/>
    <property type="match status" value="1"/>
</dbReference>
<sequence length="326" mass="36706">MVENNGIELTEQETELYDRQIRLWGLDSQKRLRAARILLCGLNGFGAEIAKNIILSGVKSMTLLDHQNVSETDFCSQFLVPQESVGKNRAEASLLRAQALNPMVEITADTEKLDDKPDEFFHNFDVVVVSEATTKSQIRIDNVCRDKGVKFFAGDVWGTFGYSFADLQEHNFAEEKFKHKRGKDKKSEMVTTTVKRTVNFPSLQKVLDFDYTEESFVKKIKRTGPSFIVLKVLQNFREKFGRDPSYKDRSEDLAKLLAIRDEIAPNLAPDSAFVHVFAQISPVAAIVGGELAQEIIKAVSQKEAPHNNVFLFDPTTCCGYVETIAN</sequence>
<comment type="pathway">
    <text evidence="2">Protein modification; protein sumoylation.</text>
</comment>
<feature type="domain" description="THIF-type NAD/FAD binding fold" evidence="9">
    <location>
        <begin position="17"/>
        <end position="314"/>
    </location>
</feature>
<evidence type="ECO:0000256" key="6">
    <source>
        <dbReference type="ARBA" id="ARBA00026003"/>
    </source>
</evidence>